<keyword evidence="5 10" id="KW-0378">Hydrolase</keyword>
<evidence type="ECO:0000256" key="2">
    <source>
        <dbReference type="ARBA" id="ARBA00010052"/>
    </source>
</evidence>
<keyword evidence="3" id="KW-0540">Nuclease</keyword>
<evidence type="ECO:0000259" key="9">
    <source>
        <dbReference type="SMART" id="SM00892"/>
    </source>
</evidence>
<feature type="domain" description="DNA/RNA non-specific endonuclease/pyrophosphatase/phosphodiesterase" evidence="9">
    <location>
        <begin position="60"/>
        <end position="269"/>
    </location>
</feature>
<dbReference type="PROSITE" id="PS01070">
    <property type="entry name" value="NUCLEASE_NON_SPEC"/>
    <property type="match status" value="1"/>
</dbReference>
<evidence type="ECO:0000256" key="3">
    <source>
        <dbReference type="ARBA" id="ARBA00022722"/>
    </source>
</evidence>
<dbReference type="GO" id="GO:0004519">
    <property type="term" value="F:endonuclease activity"/>
    <property type="evidence" value="ECO:0007669"/>
    <property type="project" value="UniProtKB-KW"/>
</dbReference>
<comment type="caution">
    <text evidence="10">The sequence shown here is derived from an EMBL/GenBank/DDBJ whole genome shotgun (WGS) entry which is preliminary data.</text>
</comment>
<dbReference type="InterPro" id="IPR001604">
    <property type="entry name" value="Endo_G_ENPP1-like_dom"/>
</dbReference>
<evidence type="ECO:0000256" key="5">
    <source>
        <dbReference type="ARBA" id="ARBA00022759"/>
    </source>
</evidence>
<evidence type="ECO:0000313" key="10">
    <source>
        <dbReference type="EMBL" id="KAA0701822.1"/>
    </source>
</evidence>
<sequence>MQISFILCVLIGTFLHPAPGEVVGNFWDSPDCLKFFYKNKVPELGSTQADVVLLCQRFLNTYHFATLYNTYYHIAAYSAYIFEPSNGGGRDKNWYLEPQLINDTWSGEMTDGYKLWKENPGIYLGERQALDEDYTNSGFDRGHLNPNGHHAVPGRNSTFTLTNVVPQNPKLNQNAWRLHESKMTNMFKADCNQAYVLVGAIPSLNNWIIKNNVKRVNIPEYIWNAYCCVDQNGRPVYSGAATAVNNELNVVVEHTLDEMVDFLQQYSDAPVGELFSGQCKP</sequence>
<dbReference type="InterPro" id="IPR018524">
    <property type="entry name" value="DNA/RNA_endonuclease_AS"/>
</dbReference>
<evidence type="ECO:0000259" key="8">
    <source>
        <dbReference type="SMART" id="SM00477"/>
    </source>
</evidence>
<dbReference type="GO" id="GO:0016787">
    <property type="term" value="F:hydrolase activity"/>
    <property type="evidence" value="ECO:0007669"/>
    <property type="project" value="InterPro"/>
</dbReference>
<comment type="cofactor">
    <cofactor evidence="1">
        <name>Mg(2+)</name>
        <dbReference type="ChEBI" id="CHEBI:18420"/>
    </cofactor>
</comment>
<name>A0A5A9MUH7_9TELE</name>
<dbReference type="PANTHER" id="PTHR21472:SF26">
    <property type="entry name" value="ENDONUCLEASE DOMAIN CONTAINING 1"/>
    <property type="match status" value="1"/>
</dbReference>
<proteinExistence type="inferred from homology"/>
<dbReference type="SUPFAM" id="SSF54060">
    <property type="entry name" value="His-Me finger endonucleases"/>
    <property type="match status" value="1"/>
</dbReference>
<dbReference type="AlphaFoldDB" id="A0A5A9MUH7"/>
<keyword evidence="5 10" id="KW-0255">Endonuclease</keyword>
<dbReference type="SMART" id="SM00477">
    <property type="entry name" value="NUC"/>
    <property type="match status" value="1"/>
</dbReference>
<dbReference type="InterPro" id="IPR039015">
    <property type="entry name" value="ENDOD1"/>
</dbReference>
<dbReference type="Proteomes" id="UP000324632">
    <property type="component" value="Chromosome 25"/>
</dbReference>
<feature type="domain" description="ENPP1-3/EXOG-like endonuclease/phosphodiesterase" evidence="8">
    <location>
        <begin position="61"/>
        <end position="269"/>
    </location>
</feature>
<dbReference type="GO" id="GO:0003676">
    <property type="term" value="F:nucleic acid binding"/>
    <property type="evidence" value="ECO:0007669"/>
    <property type="project" value="InterPro"/>
</dbReference>
<evidence type="ECO:0000256" key="1">
    <source>
        <dbReference type="ARBA" id="ARBA00001946"/>
    </source>
</evidence>
<dbReference type="SMART" id="SM00892">
    <property type="entry name" value="Endonuclease_NS"/>
    <property type="match status" value="1"/>
</dbReference>
<dbReference type="GO" id="GO:0046872">
    <property type="term" value="F:metal ion binding"/>
    <property type="evidence" value="ECO:0007669"/>
    <property type="project" value="UniProtKB-KW"/>
</dbReference>
<reference evidence="10 11" key="1">
    <citation type="journal article" date="2019" name="Mol. Ecol. Resour.">
        <title>Chromosome-level genome assembly of Triplophysa tibetana, a fish adapted to the harsh high-altitude environment of the Tibetan Plateau.</title>
        <authorList>
            <person name="Yang X."/>
            <person name="Liu H."/>
            <person name="Ma Z."/>
            <person name="Zou Y."/>
            <person name="Zou M."/>
            <person name="Mao Y."/>
            <person name="Li X."/>
            <person name="Wang H."/>
            <person name="Chen T."/>
            <person name="Wang W."/>
            <person name="Yang R."/>
        </authorList>
    </citation>
    <scope>NUCLEOTIDE SEQUENCE [LARGE SCALE GENOMIC DNA]</scope>
    <source>
        <strain evidence="10">TTIB1903HZAU</strain>
        <tissue evidence="10">Muscle</tissue>
    </source>
</reference>
<evidence type="ECO:0000313" key="11">
    <source>
        <dbReference type="Proteomes" id="UP000324632"/>
    </source>
</evidence>
<protein>
    <submittedName>
        <fullName evidence="10">Endonuclease G, mitochondrial</fullName>
    </submittedName>
</protein>
<keyword evidence="6" id="KW-0460">Magnesium</keyword>
<accession>A0A5A9MUH7</accession>
<dbReference type="InterPro" id="IPR044925">
    <property type="entry name" value="His-Me_finger_sf"/>
</dbReference>
<feature type="chain" id="PRO_5022871372" evidence="7">
    <location>
        <begin position="21"/>
        <end position="281"/>
    </location>
</feature>
<evidence type="ECO:0000256" key="7">
    <source>
        <dbReference type="SAM" id="SignalP"/>
    </source>
</evidence>
<gene>
    <name evidence="10" type="ORF">E1301_Tti017662</name>
</gene>
<evidence type="ECO:0000256" key="4">
    <source>
        <dbReference type="ARBA" id="ARBA00022723"/>
    </source>
</evidence>
<dbReference type="Gene3D" id="3.40.570.10">
    <property type="entry name" value="Extracellular Endonuclease, subunit A"/>
    <property type="match status" value="1"/>
</dbReference>
<dbReference type="OrthoDB" id="8572289at2759"/>
<dbReference type="InterPro" id="IPR020821">
    <property type="entry name" value="ENPP1-3/EXOG-like_nuc-like"/>
</dbReference>
<comment type="similarity">
    <text evidence="2">Belongs to the DNA/RNA non-specific endonuclease family.</text>
</comment>
<dbReference type="Pfam" id="PF01223">
    <property type="entry name" value="Endonuclease_NS"/>
    <property type="match status" value="1"/>
</dbReference>
<feature type="signal peptide" evidence="7">
    <location>
        <begin position="1"/>
        <end position="20"/>
    </location>
</feature>
<organism evidence="10 11">
    <name type="scientific">Triplophysa tibetana</name>
    <dbReference type="NCBI Taxonomy" id="1572043"/>
    <lineage>
        <taxon>Eukaryota</taxon>
        <taxon>Metazoa</taxon>
        <taxon>Chordata</taxon>
        <taxon>Craniata</taxon>
        <taxon>Vertebrata</taxon>
        <taxon>Euteleostomi</taxon>
        <taxon>Actinopterygii</taxon>
        <taxon>Neopterygii</taxon>
        <taxon>Teleostei</taxon>
        <taxon>Ostariophysi</taxon>
        <taxon>Cypriniformes</taxon>
        <taxon>Nemacheilidae</taxon>
        <taxon>Triplophysa</taxon>
    </lineage>
</organism>
<evidence type="ECO:0000256" key="6">
    <source>
        <dbReference type="ARBA" id="ARBA00022842"/>
    </source>
</evidence>
<dbReference type="PANTHER" id="PTHR21472">
    <property type="entry name" value="ENDONUCLEASE DOMAIN-CONTAINING 1 PROTEIN ENDOD1"/>
    <property type="match status" value="1"/>
</dbReference>
<dbReference type="EMBL" id="SOYY01000025">
    <property type="protein sequence ID" value="KAA0701822.1"/>
    <property type="molecule type" value="Genomic_DNA"/>
</dbReference>
<keyword evidence="11" id="KW-1185">Reference proteome</keyword>
<dbReference type="InterPro" id="IPR044929">
    <property type="entry name" value="DNA/RNA_non-sp_Endonuclease_sf"/>
</dbReference>
<keyword evidence="7" id="KW-0732">Signal</keyword>
<keyword evidence="4" id="KW-0479">Metal-binding</keyword>